<dbReference type="GO" id="GO:0003858">
    <property type="term" value="F:3-hydroxybutyrate dehydrogenase activity"/>
    <property type="evidence" value="ECO:0007669"/>
    <property type="project" value="UniProtKB-EC"/>
</dbReference>
<keyword evidence="3" id="KW-0560">Oxidoreductase</keyword>
<evidence type="ECO:0000313" key="15">
    <source>
        <dbReference type="Proteomes" id="UP000499080"/>
    </source>
</evidence>
<dbReference type="OrthoDB" id="417891at2759"/>
<dbReference type="SUPFAM" id="SSF51735">
    <property type="entry name" value="NAD(P)-binding Rossmann-fold domains"/>
    <property type="match status" value="1"/>
</dbReference>
<dbReference type="EC" id="1.1.1.104" evidence="5"/>
<evidence type="ECO:0000256" key="11">
    <source>
        <dbReference type="ARBA" id="ARBA00043083"/>
    </source>
</evidence>
<dbReference type="PANTHER" id="PTHR43477:SF1">
    <property type="entry name" value="DIHYDROANTICAPSIN 7-DEHYDROGENASE"/>
    <property type="match status" value="1"/>
</dbReference>
<keyword evidence="15" id="KW-1185">Reference proteome</keyword>
<evidence type="ECO:0000256" key="3">
    <source>
        <dbReference type="ARBA" id="ARBA00023002"/>
    </source>
</evidence>
<evidence type="ECO:0000313" key="14">
    <source>
        <dbReference type="EMBL" id="GBO04351.1"/>
    </source>
</evidence>
<comment type="pathway">
    <text evidence="1">Siderophore biosynthesis.</text>
</comment>
<evidence type="ECO:0000256" key="7">
    <source>
        <dbReference type="ARBA" id="ARBA00039194"/>
    </source>
</evidence>
<reference evidence="14 15" key="1">
    <citation type="journal article" date="2019" name="Sci. Rep.">
        <title>Orb-weaving spider Araneus ventricosus genome elucidates the spidroin gene catalogue.</title>
        <authorList>
            <person name="Kono N."/>
            <person name="Nakamura H."/>
            <person name="Ohtoshi R."/>
            <person name="Moran D.A.P."/>
            <person name="Shinohara A."/>
            <person name="Yoshida Y."/>
            <person name="Fujiwara M."/>
            <person name="Mori M."/>
            <person name="Tomita M."/>
            <person name="Arakawa K."/>
        </authorList>
    </citation>
    <scope>NUCLEOTIDE SEQUENCE [LARGE SCALE GENOMIC DNA]</scope>
</reference>
<dbReference type="Pfam" id="PF00106">
    <property type="entry name" value="adh_short"/>
    <property type="match status" value="1"/>
</dbReference>
<evidence type="ECO:0000256" key="8">
    <source>
        <dbReference type="ARBA" id="ARBA00041727"/>
    </source>
</evidence>
<organism evidence="14 15">
    <name type="scientific">Araneus ventricosus</name>
    <name type="common">Orbweaver spider</name>
    <name type="synonym">Epeira ventricosa</name>
    <dbReference type="NCBI Taxonomy" id="182803"/>
    <lineage>
        <taxon>Eukaryota</taxon>
        <taxon>Metazoa</taxon>
        <taxon>Ecdysozoa</taxon>
        <taxon>Arthropoda</taxon>
        <taxon>Chelicerata</taxon>
        <taxon>Arachnida</taxon>
        <taxon>Araneae</taxon>
        <taxon>Araneomorphae</taxon>
        <taxon>Entelegynae</taxon>
        <taxon>Araneoidea</taxon>
        <taxon>Araneidae</taxon>
        <taxon>Araneus</taxon>
    </lineage>
</organism>
<evidence type="ECO:0000256" key="13">
    <source>
        <dbReference type="ARBA" id="ARBA00049550"/>
    </source>
</evidence>
<dbReference type="PANTHER" id="PTHR43477">
    <property type="entry name" value="DIHYDROANTICAPSIN 7-DEHYDROGENASE"/>
    <property type="match status" value="1"/>
</dbReference>
<comment type="similarity">
    <text evidence="2">Belongs to the short-chain dehydrogenases/reductases (SDR) family.</text>
</comment>
<dbReference type="InterPro" id="IPR051122">
    <property type="entry name" value="SDR_DHRS6-like"/>
</dbReference>
<evidence type="ECO:0000256" key="6">
    <source>
        <dbReference type="ARBA" id="ARBA00038959"/>
    </source>
</evidence>
<evidence type="ECO:0000256" key="5">
    <source>
        <dbReference type="ARBA" id="ARBA00038956"/>
    </source>
</evidence>
<dbReference type="InterPro" id="IPR036291">
    <property type="entry name" value="NAD(P)-bd_dom_sf"/>
</dbReference>
<comment type="catalytic activity">
    <reaction evidence="13">
        <text>(R)-3-hydroxybutanoate + NAD(+) = acetoacetate + NADH + H(+)</text>
        <dbReference type="Rhea" id="RHEA:20521"/>
        <dbReference type="ChEBI" id="CHEBI:10983"/>
        <dbReference type="ChEBI" id="CHEBI:13705"/>
        <dbReference type="ChEBI" id="CHEBI:15378"/>
        <dbReference type="ChEBI" id="CHEBI:57540"/>
        <dbReference type="ChEBI" id="CHEBI:57945"/>
        <dbReference type="EC" id="1.1.1.30"/>
    </reaction>
</comment>
<protein>
    <recommendedName>
        <fullName evidence="7">Dehydrogenase/reductase SDR family member 6</fullName>
        <ecNumber evidence="5">1.1.1.104</ecNumber>
        <ecNumber evidence="6">1.1.1.30</ecNumber>
    </recommendedName>
    <alternativeName>
        <fullName evidence="11">(R)-beta-hydroxybutyrate dehydrogenase</fullName>
    </alternativeName>
    <alternativeName>
        <fullName evidence="9">3-hydroxybutyrate dehydrogenase type 2</fullName>
    </alternativeName>
    <alternativeName>
        <fullName evidence="12">4-oxo-L-proline reductase</fullName>
    </alternativeName>
    <alternativeName>
        <fullName evidence="10">Oxidoreductase UCPA</fullName>
    </alternativeName>
    <alternativeName>
        <fullName evidence="8">Short chain dehydrogenase/reductase family 15C member 1</fullName>
    </alternativeName>
</protein>
<gene>
    <name evidence="14" type="ORF">AVEN_264968_1</name>
</gene>
<dbReference type="Gene3D" id="3.40.50.720">
    <property type="entry name" value="NAD(P)-binding Rossmann-like Domain"/>
    <property type="match status" value="1"/>
</dbReference>
<dbReference type="InterPro" id="IPR002347">
    <property type="entry name" value="SDR_fam"/>
</dbReference>
<accession>A0A4Y2TWC5</accession>
<dbReference type="AlphaFoldDB" id="A0A4Y2TWC5"/>
<dbReference type="Proteomes" id="UP000499080">
    <property type="component" value="Unassembled WGS sequence"/>
</dbReference>
<comment type="caution">
    <text evidence="14">The sequence shown here is derived from an EMBL/GenBank/DDBJ whole genome shotgun (WGS) entry which is preliminary data.</text>
</comment>
<dbReference type="EC" id="1.1.1.30" evidence="6"/>
<evidence type="ECO:0000256" key="4">
    <source>
        <dbReference type="ARBA" id="ARBA00034698"/>
    </source>
</evidence>
<evidence type="ECO:0000256" key="9">
    <source>
        <dbReference type="ARBA" id="ARBA00042309"/>
    </source>
</evidence>
<sequence>MSDSPVAIVTGGAQGIGAAICVELLRKGYRVCIADIQESKAAEFAKEQQPVYGEENVTVIRCDVSNKSDYTVQSGDTHSACPPLWRVTSASTCSVDGGGCVRQGLAFRCIHKHTNRQAYSEFYFSKRKRETLGASPKRGELPQRLEAPISS</sequence>
<dbReference type="GO" id="GO:0016617">
    <property type="term" value="F:4-oxoproline reductase activity"/>
    <property type="evidence" value="ECO:0007669"/>
    <property type="project" value="UniProtKB-EC"/>
</dbReference>
<evidence type="ECO:0000256" key="10">
    <source>
        <dbReference type="ARBA" id="ARBA00042565"/>
    </source>
</evidence>
<comment type="pathway">
    <text evidence="4">Amino-acid metabolism.</text>
</comment>
<proteinExistence type="inferred from homology"/>
<dbReference type="EMBL" id="BGPR01031337">
    <property type="protein sequence ID" value="GBO04351.1"/>
    <property type="molecule type" value="Genomic_DNA"/>
</dbReference>
<evidence type="ECO:0000256" key="2">
    <source>
        <dbReference type="ARBA" id="ARBA00006484"/>
    </source>
</evidence>
<name>A0A4Y2TWC5_ARAVE</name>
<evidence type="ECO:0000256" key="1">
    <source>
        <dbReference type="ARBA" id="ARBA00004924"/>
    </source>
</evidence>
<evidence type="ECO:0000256" key="12">
    <source>
        <dbReference type="ARBA" id="ARBA00043199"/>
    </source>
</evidence>